<keyword evidence="2" id="KW-1185">Reference proteome</keyword>
<proteinExistence type="predicted"/>
<comment type="caution">
    <text evidence="1">The sequence shown here is derived from an EMBL/GenBank/DDBJ whole genome shotgun (WGS) entry which is preliminary data.</text>
</comment>
<protein>
    <submittedName>
        <fullName evidence="1">Uncharacterized protein</fullName>
    </submittedName>
</protein>
<gene>
    <name evidence="1" type="ORF">HNR39_000930</name>
</gene>
<organism evidence="1 2">
    <name type="scientific">Glaciimonas immobilis</name>
    <dbReference type="NCBI Taxonomy" id="728004"/>
    <lineage>
        <taxon>Bacteria</taxon>
        <taxon>Pseudomonadati</taxon>
        <taxon>Pseudomonadota</taxon>
        <taxon>Betaproteobacteria</taxon>
        <taxon>Burkholderiales</taxon>
        <taxon>Oxalobacteraceae</taxon>
        <taxon>Glaciimonas</taxon>
    </lineage>
</organism>
<reference evidence="1 2" key="1">
    <citation type="submission" date="2020-08" db="EMBL/GenBank/DDBJ databases">
        <title>Genomic Encyclopedia of Type Strains, Phase IV (KMG-IV): sequencing the most valuable type-strain genomes for metagenomic binning, comparative biology and taxonomic classification.</title>
        <authorList>
            <person name="Goeker M."/>
        </authorList>
    </citation>
    <scope>NUCLEOTIDE SEQUENCE [LARGE SCALE GENOMIC DNA]</scope>
    <source>
        <strain evidence="1 2">DSM 23240</strain>
    </source>
</reference>
<dbReference type="Proteomes" id="UP000571084">
    <property type="component" value="Unassembled WGS sequence"/>
</dbReference>
<dbReference type="RefSeq" id="WP_168055508.1">
    <property type="nucleotide sequence ID" value="NZ_JAAOZT010000006.1"/>
</dbReference>
<evidence type="ECO:0000313" key="2">
    <source>
        <dbReference type="Proteomes" id="UP000571084"/>
    </source>
</evidence>
<accession>A0A840RMW3</accession>
<evidence type="ECO:0000313" key="1">
    <source>
        <dbReference type="EMBL" id="MBB5199103.1"/>
    </source>
</evidence>
<dbReference type="AlphaFoldDB" id="A0A840RMW3"/>
<sequence>MIAASTVLRQRRDDGFSAVQFIGEAVGDAVGEAIGEVRNGHVILKENEKCYFHNHIGLL</sequence>
<dbReference type="EMBL" id="JACHHQ010000002">
    <property type="protein sequence ID" value="MBB5199103.1"/>
    <property type="molecule type" value="Genomic_DNA"/>
</dbReference>
<name>A0A840RMW3_9BURK</name>